<organism evidence="1">
    <name type="scientific">viral metagenome</name>
    <dbReference type="NCBI Taxonomy" id="1070528"/>
    <lineage>
        <taxon>unclassified sequences</taxon>
        <taxon>metagenomes</taxon>
        <taxon>organismal metagenomes</taxon>
    </lineage>
</organism>
<dbReference type="EMBL" id="MN739194">
    <property type="protein sequence ID" value="QHS92979.1"/>
    <property type="molecule type" value="Genomic_DNA"/>
</dbReference>
<reference evidence="1" key="1">
    <citation type="journal article" date="2020" name="Nature">
        <title>Giant virus diversity and host interactions through global metagenomics.</title>
        <authorList>
            <person name="Schulz F."/>
            <person name="Roux S."/>
            <person name="Paez-Espino D."/>
            <person name="Jungbluth S."/>
            <person name="Walsh D.A."/>
            <person name="Denef V.J."/>
            <person name="McMahon K.D."/>
            <person name="Konstantinidis K.T."/>
            <person name="Eloe-Fadrosh E.A."/>
            <person name="Kyrpides N.C."/>
            <person name="Woyke T."/>
        </authorList>
    </citation>
    <scope>NUCLEOTIDE SEQUENCE</scope>
    <source>
        <strain evidence="1">GVMAG-M-3300017651-5</strain>
    </source>
</reference>
<proteinExistence type="predicted"/>
<dbReference type="AlphaFoldDB" id="A0A6C0BN22"/>
<evidence type="ECO:0000313" key="1">
    <source>
        <dbReference type="EMBL" id="QHS92979.1"/>
    </source>
</evidence>
<protein>
    <submittedName>
        <fullName evidence="1">Uncharacterized protein</fullName>
    </submittedName>
</protein>
<accession>A0A6C0BN22</accession>
<sequence length="266" mass="30843">MVITSSISEPVPDLRTATRCAETDNLLREYQLFCLNTKVSHFIPSNMIHSWRGIEIEDRIVQCLTFQDLQGNDITLRPEEEARYQEIVDRFPYNGFCVIFSTKAQVRDLYNRELIPEHWIRSVLPFIPLEQLTNRCMYDNELGILADLTVQGPNDSMNILTDYMMAVDSCNIRVERALRIWYSDGYIALTEGDSDFITKWKLEPVVVNQLYRATWNDNRFTNFNVSSLLIYKLISPDLPVIFYRANQPELISCSSVEEAMSIAANM</sequence>
<name>A0A6C0BN22_9ZZZZ</name>